<proteinExistence type="predicted"/>
<gene>
    <name evidence="1" type="ORF">LTRI10_LOCUS34054</name>
</gene>
<sequence>MREDSLSLEWVTKVAEKVSETEFEHWSILMWMLWKERNTQCFNGDKLAEELKMWCQELLHCLMNTDNNRVSSILGSNAIMDATGRDRLLEK</sequence>
<dbReference type="AlphaFoldDB" id="A0AAV2F5L4"/>
<organism evidence="1 2">
    <name type="scientific">Linum trigynum</name>
    <dbReference type="NCBI Taxonomy" id="586398"/>
    <lineage>
        <taxon>Eukaryota</taxon>
        <taxon>Viridiplantae</taxon>
        <taxon>Streptophyta</taxon>
        <taxon>Embryophyta</taxon>
        <taxon>Tracheophyta</taxon>
        <taxon>Spermatophyta</taxon>
        <taxon>Magnoliopsida</taxon>
        <taxon>eudicotyledons</taxon>
        <taxon>Gunneridae</taxon>
        <taxon>Pentapetalae</taxon>
        <taxon>rosids</taxon>
        <taxon>fabids</taxon>
        <taxon>Malpighiales</taxon>
        <taxon>Linaceae</taxon>
        <taxon>Linum</taxon>
    </lineage>
</organism>
<evidence type="ECO:0000313" key="1">
    <source>
        <dbReference type="EMBL" id="CAL1393479.1"/>
    </source>
</evidence>
<dbReference type="EMBL" id="OZ034819">
    <property type="protein sequence ID" value="CAL1393479.1"/>
    <property type="molecule type" value="Genomic_DNA"/>
</dbReference>
<accession>A0AAV2F5L4</accession>
<name>A0AAV2F5L4_9ROSI</name>
<protein>
    <submittedName>
        <fullName evidence="1">Uncharacterized protein</fullName>
    </submittedName>
</protein>
<keyword evidence="2" id="KW-1185">Reference proteome</keyword>
<evidence type="ECO:0000313" key="2">
    <source>
        <dbReference type="Proteomes" id="UP001497516"/>
    </source>
</evidence>
<dbReference type="Proteomes" id="UP001497516">
    <property type="component" value="Chromosome 6"/>
</dbReference>
<reference evidence="1 2" key="1">
    <citation type="submission" date="2024-04" db="EMBL/GenBank/DDBJ databases">
        <authorList>
            <person name="Fracassetti M."/>
        </authorList>
    </citation>
    <scope>NUCLEOTIDE SEQUENCE [LARGE SCALE GENOMIC DNA]</scope>
</reference>